<reference evidence="2 3" key="1">
    <citation type="journal article" date="2022" name="Microbiol. Res.">
        <title>Comparative genome analysis, predicted lifestyle and antimicrobial strategies of Lactococcus carnosus and Lactococcus paracarnosus isolated from meat.</title>
        <authorList>
            <person name="Werum V."/>
            <person name="Ehrmann M."/>
            <person name="Vogel R."/>
            <person name="Hilgarth M."/>
        </authorList>
    </citation>
    <scope>NUCLEOTIDE SEQUENCE [LARGE SCALE GENOMIC DNA]</scope>
    <source>
        <strain evidence="2 3">TMW22177</strain>
    </source>
</reference>
<comment type="caution">
    <text evidence="2">The sequence shown here is derived from an EMBL/GenBank/DDBJ whole genome shotgun (WGS) entry which is preliminary data.</text>
</comment>
<keyword evidence="1" id="KW-0378">Hydrolase</keyword>
<dbReference type="SUPFAM" id="SSF52980">
    <property type="entry name" value="Restriction endonuclease-like"/>
    <property type="match status" value="1"/>
</dbReference>
<protein>
    <recommendedName>
        <fullName evidence="4">NERD domain-containing protein</fullName>
    </recommendedName>
</protein>
<evidence type="ECO:0000313" key="3">
    <source>
        <dbReference type="Proteomes" id="UP001522450"/>
    </source>
</evidence>
<name>A0ABT0AQQ6_9LACT</name>
<evidence type="ECO:0000313" key="2">
    <source>
        <dbReference type="EMBL" id="MCJ1989040.1"/>
    </source>
</evidence>
<evidence type="ECO:0008006" key="4">
    <source>
        <dbReference type="Google" id="ProtNLM"/>
    </source>
</evidence>
<accession>A0ABT0AQQ6</accession>
<sequence length="272" mass="33130">MEKLQLTQEQLEYQQILYMIQNEGVKERVFQADSTWTDEQKVLKNNYENNLYMPILIRYFHKFQDKNKRLPTQNEYVDAYLKHSFKHLKNKKWYDDKHKEFITNCIIWRADRAYKSNLIEIITAKQLEMLGYTVFRHRYIDIVMGVDLIAVKDNKYWCLHITKNSKWAKDKIFAKGSYTDYTINHKLIMYRRNFKRHVRLLYDCENGYNNHVANGLPIFDNDYLIEKLDDYYSFDWDSEDNQLLYLIERLKGRKAESESFEFVSTDKKLIIK</sequence>
<gene>
    <name evidence="2" type="ORF">GYN21_02295</name>
</gene>
<dbReference type="RefSeq" id="WP_244034205.1">
    <property type="nucleotide sequence ID" value="NZ_JAAECS010000001.1"/>
</dbReference>
<dbReference type="EMBL" id="JAAECS010000001">
    <property type="protein sequence ID" value="MCJ1989040.1"/>
    <property type="molecule type" value="Genomic_DNA"/>
</dbReference>
<evidence type="ECO:0000256" key="1">
    <source>
        <dbReference type="ARBA" id="ARBA00022801"/>
    </source>
</evidence>
<proteinExistence type="predicted"/>
<organism evidence="2 3">
    <name type="scientific">Pseudolactococcus carnosus</name>
    <dbReference type="NCBI Taxonomy" id="2749961"/>
    <lineage>
        <taxon>Bacteria</taxon>
        <taxon>Bacillati</taxon>
        <taxon>Bacillota</taxon>
        <taxon>Bacilli</taxon>
        <taxon>Lactobacillales</taxon>
        <taxon>Streptococcaceae</taxon>
        <taxon>Pseudolactococcus</taxon>
    </lineage>
</organism>
<dbReference type="InterPro" id="IPR011335">
    <property type="entry name" value="Restrct_endonuc-II-like"/>
</dbReference>
<keyword evidence="3" id="KW-1185">Reference proteome</keyword>
<dbReference type="Proteomes" id="UP001522450">
    <property type="component" value="Unassembled WGS sequence"/>
</dbReference>